<sequence>MAPLPHLKPPHAVTGQERLDLLWMSFGILLGLLSVAAISAARIHFVGDPVKKYSQHVKQLQDRDSKNQSLQQQVDNKDHTIATLTARVARHEGTIDAQVRNIEALNDEIDDKRNRIQELEVGAIPLRRLQAQEPELRRHIAGMESELVRLRAIRSELEDLRPRVGEMRDRDRTLRRQVQEKDTELQESTSRNEVLVQRMAYMQQRLAATGHNGR</sequence>
<accession>A0A6A6QW69</accession>
<evidence type="ECO:0000256" key="2">
    <source>
        <dbReference type="SAM" id="Phobius"/>
    </source>
</evidence>
<organism evidence="3 4">
    <name type="scientific">Lophium mytilinum</name>
    <dbReference type="NCBI Taxonomy" id="390894"/>
    <lineage>
        <taxon>Eukaryota</taxon>
        <taxon>Fungi</taxon>
        <taxon>Dikarya</taxon>
        <taxon>Ascomycota</taxon>
        <taxon>Pezizomycotina</taxon>
        <taxon>Dothideomycetes</taxon>
        <taxon>Pleosporomycetidae</taxon>
        <taxon>Mytilinidiales</taxon>
        <taxon>Mytilinidiaceae</taxon>
        <taxon>Lophium</taxon>
    </lineage>
</organism>
<keyword evidence="1" id="KW-0175">Coiled coil</keyword>
<dbReference type="AlphaFoldDB" id="A0A6A6QW69"/>
<evidence type="ECO:0000313" key="4">
    <source>
        <dbReference type="Proteomes" id="UP000799750"/>
    </source>
</evidence>
<keyword evidence="4" id="KW-1185">Reference proteome</keyword>
<dbReference type="Proteomes" id="UP000799750">
    <property type="component" value="Unassembled WGS sequence"/>
</dbReference>
<keyword evidence="2" id="KW-1133">Transmembrane helix</keyword>
<name>A0A6A6QW69_9PEZI</name>
<evidence type="ECO:0000256" key="1">
    <source>
        <dbReference type="SAM" id="Coils"/>
    </source>
</evidence>
<protein>
    <submittedName>
        <fullName evidence="3">Uncharacterized protein</fullName>
    </submittedName>
</protein>
<reference evidence="3" key="1">
    <citation type="journal article" date="2020" name="Stud. Mycol.">
        <title>101 Dothideomycetes genomes: a test case for predicting lifestyles and emergence of pathogens.</title>
        <authorList>
            <person name="Haridas S."/>
            <person name="Albert R."/>
            <person name="Binder M."/>
            <person name="Bloem J."/>
            <person name="Labutti K."/>
            <person name="Salamov A."/>
            <person name="Andreopoulos B."/>
            <person name="Baker S."/>
            <person name="Barry K."/>
            <person name="Bills G."/>
            <person name="Bluhm B."/>
            <person name="Cannon C."/>
            <person name="Castanera R."/>
            <person name="Culley D."/>
            <person name="Daum C."/>
            <person name="Ezra D."/>
            <person name="Gonzalez J."/>
            <person name="Henrissat B."/>
            <person name="Kuo A."/>
            <person name="Liang C."/>
            <person name="Lipzen A."/>
            <person name="Lutzoni F."/>
            <person name="Magnuson J."/>
            <person name="Mondo S."/>
            <person name="Nolan M."/>
            <person name="Ohm R."/>
            <person name="Pangilinan J."/>
            <person name="Park H.-J."/>
            <person name="Ramirez L."/>
            <person name="Alfaro M."/>
            <person name="Sun H."/>
            <person name="Tritt A."/>
            <person name="Yoshinaga Y."/>
            <person name="Zwiers L.-H."/>
            <person name="Turgeon B."/>
            <person name="Goodwin S."/>
            <person name="Spatafora J."/>
            <person name="Crous P."/>
            <person name="Grigoriev I."/>
        </authorList>
    </citation>
    <scope>NUCLEOTIDE SEQUENCE</scope>
    <source>
        <strain evidence="3">CBS 269.34</strain>
    </source>
</reference>
<gene>
    <name evidence="3" type="ORF">BU16DRAFT_339417</name>
</gene>
<feature type="transmembrane region" description="Helical" evidence="2">
    <location>
        <begin position="21"/>
        <end position="45"/>
    </location>
</feature>
<dbReference type="OrthoDB" id="3894663at2759"/>
<keyword evidence="2" id="KW-0812">Transmembrane</keyword>
<keyword evidence="2" id="KW-0472">Membrane</keyword>
<proteinExistence type="predicted"/>
<feature type="coiled-coil region" evidence="1">
    <location>
        <begin position="67"/>
        <end position="160"/>
    </location>
</feature>
<dbReference type="EMBL" id="MU004187">
    <property type="protein sequence ID" value="KAF2496691.1"/>
    <property type="molecule type" value="Genomic_DNA"/>
</dbReference>
<evidence type="ECO:0000313" key="3">
    <source>
        <dbReference type="EMBL" id="KAF2496691.1"/>
    </source>
</evidence>